<organism evidence="3 4">
    <name type="scientific">Toxoplasma gondii (strain ATCC 50861 / VEG)</name>
    <dbReference type="NCBI Taxonomy" id="432359"/>
    <lineage>
        <taxon>Eukaryota</taxon>
        <taxon>Sar</taxon>
        <taxon>Alveolata</taxon>
        <taxon>Apicomplexa</taxon>
        <taxon>Conoidasida</taxon>
        <taxon>Coccidia</taxon>
        <taxon>Eucoccidiorida</taxon>
        <taxon>Eimeriorina</taxon>
        <taxon>Sarcocystidae</taxon>
        <taxon>Toxoplasma</taxon>
    </lineage>
</organism>
<feature type="region of interest" description="Disordered" evidence="1">
    <location>
        <begin position="255"/>
        <end position="308"/>
    </location>
</feature>
<feature type="compositionally biased region" description="Basic and acidic residues" evidence="1">
    <location>
        <begin position="330"/>
        <end position="346"/>
    </location>
</feature>
<dbReference type="SUPFAM" id="SSF52540">
    <property type="entry name" value="P-loop containing nucleoside triphosphate hydrolases"/>
    <property type="match status" value="1"/>
</dbReference>
<dbReference type="GO" id="GO:0000049">
    <property type="term" value="F:tRNA binding"/>
    <property type="evidence" value="ECO:0007669"/>
    <property type="project" value="TreeGrafter"/>
</dbReference>
<dbReference type="PaxDb" id="5811-TGME49_113420"/>
<keyword evidence="4" id="KW-1185">Reference proteome</keyword>
<reference evidence="4" key="2">
    <citation type="submission" date="2008-03" db="EMBL/GenBank/DDBJ databases">
        <title>Annotation of Toxoplasma gondii VEG.</title>
        <authorList>
            <person name="Lorenzi H."/>
            <person name="Inman J."/>
            <person name="Amedeo P."/>
            <person name="Brunk B."/>
            <person name="Roos D."/>
            <person name="Caler E."/>
        </authorList>
    </citation>
    <scope>NUCLEOTIDE SEQUENCE [LARGE SCALE GENOMIC DNA]</scope>
    <source>
        <strain evidence="4">ATCC 50861 / VEG</strain>
    </source>
</reference>
<feature type="compositionally biased region" description="Basic and acidic residues" evidence="1">
    <location>
        <begin position="298"/>
        <end position="308"/>
    </location>
</feature>
<feature type="region of interest" description="Disordered" evidence="1">
    <location>
        <begin position="98"/>
        <end position="121"/>
    </location>
</feature>
<feature type="region of interest" description="Disordered" evidence="1">
    <location>
        <begin position="435"/>
        <end position="515"/>
    </location>
</feature>
<dbReference type="OMA" id="HICFDAL"/>
<evidence type="ECO:0000313" key="3">
    <source>
        <dbReference type="EMBL" id="ESS35145.1"/>
    </source>
</evidence>
<feature type="compositionally biased region" description="Basic and acidic residues" evidence="1">
    <location>
        <begin position="98"/>
        <end position="109"/>
    </location>
</feature>
<reference evidence="2" key="4">
    <citation type="journal article" date="2015" name="PLoS ONE">
        <title>Comprehensive Evaluation of Toxoplasma gondii VEG and Neospora caninum LIV Genomes with Tachyzoite Stage Transcriptome and Proteome Defines Novel Transcript Features.</title>
        <authorList>
            <person name="Ramaprasad A."/>
            <person name="Mourier T."/>
            <person name="Naeem R."/>
            <person name="Malas T.B."/>
            <person name="Moussa E."/>
            <person name="Panigrahi A."/>
            <person name="Vermont S.J."/>
            <person name="Otto T.D."/>
            <person name="Wastling J."/>
            <person name="Pain A."/>
        </authorList>
    </citation>
    <scope>NUCLEOTIDE SEQUENCE</scope>
    <source>
        <strain evidence="2">VEG</strain>
    </source>
</reference>
<dbReference type="Proteomes" id="UP000002226">
    <property type="component" value="Unassembled WGS sequence"/>
</dbReference>
<dbReference type="PANTHER" id="PTHR20873:SF0">
    <property type="entry name" value="L-SERYL-TRNA(SEC) KINASE"/>
    <property type="match status" value="1"/>
</dbReference>
<feature type="compositionally biased region" description="Basic and acidic residues" evidence="1">
    <location>
        <begin position="256"/>
        <end position="268"/>
    </location>
</feature>
<accession>A0A0F7VC71</accession>
<dbReference type="OrthoDB" id="9972657at2759"/>
<dbReference type="EMBL" id="LN714501">
    <property type="protein sequence ID" value="CEL77585.1"/>
    <property type="molecule type" value="Genomic_DNA"/>
</dbReference>
<feature type="region of interest" description="Disordered" evidence="1">
    <location>
        <begin position="663"/>
        <end position="690"/>
    </location>
</feature>
<reference evidence="3" key="1">
    <citation type="submission" date="2007-03" db="EMBL/GenBank/DDBJ databases">
        <authorList>
            <person name="Paulsen I."/>
        </authorList>
    </citation>
    <scope>NUCLEOTIDE SEQUENCE</scope>
    <source>
        <strain evidence="3">VEG</strain>
    </source>
</reference>
<dbReference type="VEuPathDB" id="ToxoDB:TGVEG_313422"/>
<dbReference type="InterPro" id="IPR027417">
    <property type="entry name" value="P-loop_NTPase"/>
</dbReference>
<gene>
    <name evidence="2" type="ORF">BN1205_098480</name>
    <name evidence="3" type="ORF">TGVEG_313422</name>
</gene>
<accession>A0A125YGC4</accession>
<dbReference type="InterPro" id="IPR052648">
    <property type="entry name" value="Ser-tRNA(Sec)_kinase"/>
</dbReference>
<name>A0A125YGC4_TOXGV</name>
<feature type="compositionally biased region" description="Low complexity" evidence="1">
    <location>
        <begin position="134"/>
        <end position="154"/>
    </location>
</feature>
<evidence type="ECO:0000313" key="2">
    <source>
        <dbReference type="EMBL" id="CEL77585.1"/>
    </source>
</evidence>
<dbReference type="AlphaFoldDB" id="A0A125YGC4"/>
<dbReference type="PANTHER" id="PTHR20873">
    <property type="entry name" value="L-SERYL-TRNA(SEC) KINASE"/>
    <property type="match status" value="1"/>
</dbReference>
<proteinExistence type="predicted"/>
<evidence type="ECO:0000256" key="1">
    <source>
        <dbReference type="SAM" id="MobiDB-lite"/>
    </source>
</evidence>
<feature type="region of interest" description="Disordered" evidence="1">
    <location>
        <begin position="324"/>
        <end position="360"/>
    </location>
</feature>
<reference evidence="3" key="3">
    <citation type="submission" date="2013-08" db="EMBL/GenBank/DDBJ databases">
        <authorList>
            <person name="Sibley D."/>
            <person name="Venepally P."/>
            <person name="Karamycheva S."/>
            <person name="Hadjithomas M."/>
            <person name="Khan A."/>
            <person name="Brunk B."/>
            <person name="Roos D."/>
            <person name="Caler E."/>
            <person name="Lorenzi H."/>
        </authorList>
    </citation>
    <scope>NUCLEOTIDE SEQUENCE</scope>
    <source>
        <strain evidence="3">VEG</strain>
    </source>
</reference>
<dbReference type="EMBL" id="AAYL02000040">
    <property type="protein sequence ID" value="ESS35145.1"/>
    <property type="molecule type" value="Genomic_DNA"/>
</dbReference>
<protein>
    <recommendedName>
        <fullName evidence="5">L-seryl-tRNA(Sec) kinase</fullName>
    </recommendedName>
</protein>
<evidence type="ECO:0008006" key="5">
    <source>
        <dbReference type="Google" id="ProtNLM"/>
    </source>
</evidence>
<dbReference type="GO" id="GO:0016301">
    <property type="term" value="F:kinase activity"/>
    <property type="evidence" value="ECO:0007669"/>
    <property type="project" value="TreeGrafter"/>
</dbReference>
<feature type="compositionally biased region" description="Basic and acidic residues" evidence="1">
    <location>
        <begin position="680"/>
        <end position="689"/>
    </location>
</feature>
<dbReference type="STRING" id="432359.A0A125YGC4"/>
<feature type="compositionally biased region" description="Basic and acidic residues" evidence="1">
    <location>
        <begin position="440"/>
        <end position="450"/>
    </location>
</feature>
<sequence length="858" mass="94514">MQELSPFLPSSDRTSCMLILVYGLPASGKTTLCRALSTSPLFAENLSRAFGEPCGVGIEGKLGDTERHLCPRHVSIQHICFDALERDLLHAQKEIEQLPRPVETKRETGTDDIPSGSPSSYAVCSDACRSSSLADVSSSPSSSSSPSTSYPIPSEFSPRSAFVASQRGRQAGTRGDCGGCTRRSEIRSASHSLSRSKPPSEAEGTGECACVREGEKDATSFDPATWKRARHIAHGRIRDILERREVWYRRQAGACGEERNAEEGRGESEQQTNEIGGEQEEPGGKTEERRERRRQLRERRAEVPRRSFEKAECTSVLPEVIGSLRTRTVGKSDGDGDQGRREESRGRICRSSPFSESPSAFLPPSALDAVASSPLLVLLVDDTMHLASMRKKLFRLASQYHCAFHQVYLDTPLHHCLGRNEARFSSRSTCETAGQAGKAGAEKVEEKNEARGNLSEELVEGQETVAGTGETRAGEEGVGVEEESGENSLEREGRTEKEKTHNEEEQMASAPPPHQVILRHYESFCRQRGLRRDAGKALGWTHARALQSEAETEKEVNTKKDEWGKNCRKKEFYIKKHQEMTRAAPPEESHRSSVVASAAPYLSSLSSSPSSSSVPPALCSSSSFPSSVSSCCLCGSPPMSSPSPQGSSVSPFCAMVCDECTSDESEERGGKGKKTRKRGQQREGKRKGEQLVGRHSWSLVLREEQGHLPSVALCAEMFAAAFRGRSCWRPVCILNKSEGEKEAIARDRAERGRVLAALDLALRRLIHRMVTVCSGRREDGSKLPIQEWIKRKADYLEDCRRHLDRVCGGRSEKAVQAERPAEATEELGVQHPFCIELIERFRRACAADVEQRVPSASQ</sequence>
<feature type="compositionally biased region" description="Basic and acidic residues" evidence="1">
    <location>
        <begin position="488"/>
        <end position="504"/>
    </location>
</feature>
<dbReference type="Gene3D" id="3.40.50.300">
    <property type="entry name" value="P-loop containing nucleotide triphosphate hydrolases"/>
    <property type="match status" value="1"/>
</dbReference>
<evidence type="ECO:0000313" key="4">
    <source>
        <dbReference type="Proteomes" id="UP000002226"/>
    </source>
</evidence>
<dbReference type="eggNOG" id="ENOG502R0JW">
    <property type="taxonomic scope" value="Eukaryota"/>
</dbReference>
<feature type="region of interest" description="Disordered" evidence="1">
    <location>
        <begin position="134"/>
        <end position="211"/>
    </location>
</feature>